<dbReference type="InterPro" id="IPR006311">
    <property type="entry name" value="TAT_signal"/>
</dbReference>
<dbReference type="Gene3D" id="3.40.190.170">
    <property type="entry name" value="Bacterial extracellular solute-binding protein, family 7"/>
    <property type="match status" value="1"/>
</dbReference>
<dbReference type="PROSITE" id="PS51318">
    <property type="entry name" value="TAT"/>
    <property type="match status" value="1"/>
</dbReference>
<dbReference type="EMBL" id="BMZS01000007">
    <property type="protein sequence ID" value="GHD53702.1"/>
    <property type="molecule type" value="Genomic_DNA"/>
</dbReference>
<name>A0A918XTG5_9PROT</name>
<evidence type="ECO:0000256" key="2">
    <source>
        <dbReference type="SAM" id="SignalP"/>
    </source>
</evidence>
<dbReference type="Pfam" id="PF03480">
    <property type="entry name" value="DctP"/>
    <property type="match status" value="1"/>
</dbReference>
<organism evidence="3 4">
    <name type="scientific">Thalassobaculum fulvum</name>
    <dbReference type="NCBI Taxonomy" id="1633335"/>
    <lineage>
        <taxon>Bacteria</taxon>
        <taxon>Pseudomonadati</taxon>
        <taxon>Pseudomonadota</taxon>
        <taxon>Alphaproteobacteria</taxon>
        <taxon>Rhodospirillales</taxon>
        <taxon>Thalassobaculaceae</taxon>
        <taxon>Thalassobaculum</taxon>
    </lineage>
</organism>
<reference evidence="3" key="2">
    <citation type="submission" date="2020-09" db="EMBL/GenBank/DDBJ databases">
        <authorList>
            <person name="Sun Q."/>
            <person name="Kim S."/>
        </authorList>
    </citation>
    <scope>NUCLEOTIDE SEQUENCE</scope>
    <source>
        <strain evidence="3">KCTC 42651</strain>
    </source>
</reference>
<evidence type="ECO:0000313" key="3">
    <source>
        <dbReference type="EMBL" id="GHD53702.1"/>
    </source>
</evidence>
<dbReference type="GO" id="GO:0055085">
    <property type="term" value="P:transmembrane transport"/>
    <property type="evidence" value="ECO:0007669"/>
    <property type="project" value="InterPro"/>
</dbReference>
<protein>
    <submittedName>
        <fullName evidence="3">ABC transporter substrate-binding protein</fullName>
    </submittedName>
</protein>
<gene>
    <name evidence="3" type="ORF">GCM10017083_30360</name>
</gene>
<dbReference type="RefSeq" id="WP_189991074.1">
    <property type="nucleotide sequence ID" value="NZ_BMZS01000007.1"/>
</dbReference>
<evidence type="ECO:0000313" key="4">
    <source>
        <dbReference type="Proteomes" id="UP000630353"/>
    </source>
</evidence>
<evidence type="ECO:0000256" key="1">
    <source>
        <dbReference type="ARBA" id="ARBA00022729"/>
    </source>
</evidence>
<dbReference type="InterPro" id="IPR018389">
    <property type="entry name" value="DctP_fam"/>
</dbReference>
<accession>A0A918XTG5</accession>
<keyword evidence="1 2" id="KW-0732">Signal</keyword>
<dbReference type="PANTHER" id="PTHR33376:SF5">
    <property type="entry name" value="EXTRACYTOPLASMIC SOLUTE RECEPTOR PROTEIN"/>
    <property type="match status" value="1"/>
</dbReference>
<proteinExistence type="predicted"/>
<dbReference type="InterPro" id="IPR038404">
    <property type="entry name" value="TRAP_DctP_sf"/>
</dbReference>
<comment type="caution">
    <text evidence="3">The sequence shown here is derived from an EMBL/GenBank/DDBJ whole genome shotgun (WGS) entry which is preliminary data.</text>
</comment>
<dbReference type="Proteomes" id="UP000630353">
    <property type="component" value="Unassembled WGS sequence"/>
</dbReference>
<keyword evidence="4" id="KW-1185">Reference proteome</keyword>
<sequence length="348" mass="37628">MTASRHGLSRRTALATGAALVAAPAFIGSSSARAQEKVTWKVQSHWPKASASYGDSLQVIADELAEITKGRFTLNLHGAGEFAKGAEIFQIVKKGVVEMGTISPGYILGEAPMAGLCLGVPGTFREPWEFQHYLKNMGAEAMFNEELAYHGVVSRAEKVYPTELVVSKEIATADDFSAMKLRSSGSYLKYLEAAGAAPQYVAGPELYQSLASGVVDGAHWGAAQGAKSMSLWEVAKFHMKPTMGLAMDTLIMNQKAVDALPEDLRFTLMTHLETRFWKRCAEYQYKEMTALAAGIAEQSVQVKQFPQGVLDKFAAASRDILEAERAKGGNAAKGTDMLVEFLKVLGYA</sequence>
<dbReference type="PANTHER" id="PTHR33376">
    <property type="match status" value="1"/>
</dbReference>
<dbReference type="NCBIfam" id="NF037995">
    <property type="entry name" value="TRAP_S1"/>
    <property type="match status" value="1"/>
</dbReference>
<dbReference type="AlphaFoldDB" id="A0A918XTG5"/>
<reference evidence="3" key="1">
    <citation type="journal article" date="2014" name="Int. J. Syst. Evol. Microbiol.">
        <title>Complete genome sequence of Corynebacterium casei LMG S-19264T (=DSM 44701T), isolated from a smear-ripened cheese.</title>
        <authorList>
            <consortium name="US DOE Joint Genome Institute (JGI-PGF)"/>
            <person name="Walter F."/>
            <person name="Albersmeier A."/>
            <person name="Kalinowski J."/>
            <person name="Ruckert C."/>
        </authorList>
    </citation>
    <scope>NUCLEOTIDE SEQUENCE</scope>
    <source>
        <strain evidence="3">KCTC 42651</strain>
    </source>
</reference>
<feature type="chain" id="PRO_5036677496" evidence="2">
    <location>
        <begin position="35"/>
        <end position="348"/>
    </location>
</feature>
<feature type="signal peptide" evidence="2">
    <location>
        <begin position="1"/>
        <end position="34"/>
    </location>
</feature>